<organism evidence="6 7">
    <name type="scientific">Streptomyces zinciresistens K42</name>
    <dbReference type="NCBI Taxonomy" id="700597"/>
    <lineage>
        <taxon>Bacteria</taxon>
        <taxon>Bacillati</taxon>
        <taxon>Actinomycetota</taxon>
        <taxon>Actinomycetes</taxon>
        <taxon>Kitasatosporales</taxon>
        <taxon>Streptomycetaceae</taxon>
        <taxon>Streptomyces</taxon>
    </lineage>
</organism>
<feature type="domain" description="Inositolphosphotransferase Aur1/Ipt1" evidence="5">
    <location>
        <begin position="57"/>
        <end position="224"/>
    </location>
</feature>
<comment type="caution">
    <text evidence="6">The sequence shown here is derived from an EMBL/GenBank/DDBJ whole genome shotgun (WGS) entry which is preliminary data.</text>
</comment>
<protein>
    <recommendedName>
        <fullName evidence="5">Inositolphosphotransferase Aur1/Ipt1 domain-containing protein</fullName>
    </recommendedName>
</protein>
<proteinExistence type="predicted"/>
<keyword evidence="2" id="KW-0812">Transmembrane</keyword>
<comment type="subcellular location">
    <subcellularLocation>
        <location evidence="1">Membrane</location>
        <topology evidence="1">Multi-pass membrane protein</topology>
    </subcellularLocation>
</comment>
<reference evidence="6 7" key="1">
    <citation type="submission" date="2011-08" db="EMBL/GenBank/DDBJ databases">
        <authorList>
            <person name="Lin Y."/>
            <person name="Hao X."/>
            <person name="Johnstone L."/>
            <person name="Miller S.J."/>
            <person name="Wei G."/>
            <person name="Rensing C."/>
        </authorList>
    </citation>
    <scope>NUCLEOTIDE SEQUENCE [LARGE SCALE GENOMIC DNA]</scope>
    <source>
        <strain evidence="6 7">K42</strain>
    </source>
</reference>
<evidence type="ECO:0000256" key="4">
    <source>
        <dbReference type="ARBA" id="ARBA00023136"/>
    </source>
</evidence>
<evidence type="ECO:0000256" key="1">
    <source>
        <dbReference type="ARBA" id="ARBA00004141"/>
    </source>
</evidence>
<dbReference type="Proteomes" id="UP000004217">
    <property type="component" value="Unassembled WGS sequence"/>
</dbReference>
<evidence type="ECO:0000313" key="6">
    <source>
        <dbReference type="EMBL" id="EGX56396.1"/>
    </source>
</evidence>
<keyword evidence="4" id="KW-0472">Membrane</keyword>
<feature type="non-terminal residue" evidence="6">
    <location>
        <position position="224"/>
    </location>
</feature>
<name>G2GJA6_9ACTN</name>
<evidence type="ECO:0000313" key="7">
    <source>
        <dbReference type="Proteomes" id="UP000004217"/>
    </source>
</evidence>
<dbReference type="InterPro" id="IPR026841">
    <property type="entry name" value="Aur1/Ipt1"/>
</dbReference>
<dbReference type="GO" id="GO:0016020">
    <property type="term" value="C:membrane"/>
    <property type="evidence" value="ECO:0007669"/>
    <property type="project" value="UniProtKB-SubCell"/>
</dbReference>
<keyword evidence="7" id="KW-1185">Reference proteome</keyword>
<gene>
    <name evidence="6" type="ORF">SZN_27983</name>
</gene>
<dbReference type="RefSeq" id="WP_007501325.1">
    <property type="nucleotide sequence ID" value="NZ_AGBF01000147.1"/>
</dbReference>
<dbReference type="EMBL" id="AGBF01000147">
    <property type="protein sequence ID" value="EGX56396.1"/>
    <property type="molecule type" value="Genomic_DNA"/>
</dbReference>
<dbReference type="InterPro" id="IPR052185">
    <property type="entry name" value="IPC_Synthase-Related"/>
</dbReference>
<evidence type="ECO:0000256" key="2">
    <source>
        <dbReference type="ARBA" id="ARBA00022692"/>
    </source>
</evidence>
<keyword evidence="3" id="KW-1133">Transmembrane helix</keyword>
<evidence type="ECO:0000256" key="3">
    <source>
        <dbReference type="ARBA" id="ARBA00022989"/>
    </source>
</evidence>
<dbReference type="Pfam" id="PF14378">
    <property type="entry name" value="PAP2_3"/>
    <property type="match status" value="1"/>
</dbReference>
<dbReference type="OrthoDB" id="5241565at2"/>
<sequence>MSTRTEPSPAGTAAARPPLVRELPLVAGLFVVCGLARRPAAGRTGASFRNADRAGGLERALRLPATGPVQNLSPRGGTLVRAANTSHATVRFPATVAFLGRRHLLRPAHCAWASRALTAVTSAAPVAHPVFPLAPPRMPAATGLIDTGGVHGPSVYGPSVYGSSATDQLPDQSAAMPSLHVGRVLTAAVGLIAATRTRWRWPLPPVLTPLVVVGTAKHHRPDAI</sequence>
<evidence type="ECO:0000259" key="5">
    <source>
        <dbReference type="Pfam" id="PF14378"/>
    </source>
</evidence>
<dbReference type="AlphaFoldDB" id="G2GJA6"/>
<dbReference type="PANTHER" id="PTHR31310">
    <property type="match status" value="1"/>
</dbReference>
<accession>G2GJA6</accession>
<dbReference type="CDD" id="cd03386">
    <property type="entry name" value="PAP2_Aur1_like"/>
    <property type="match status" value="1"/>
</dbReference>
<dbReference type="PANTHER" id="PTHR31310:SF7">
    <property type="entry name" value="PA-PHOSPHATASE RELATED-FAMILY PROTEIN DDB_G0268928"/>
    <property type="match status" value="1"/>
</dbReference>